<feature type="region of interest" description="Disordered" evidence="1">
    <location>
        <begin position="295"/>
        <end position="337"/>
    </location>
</feature>
<evidence type="ECO:0000256" key="1">
    <source>
        <dbReference type="SAM" id="MobiDB-lite"/>
    </source>
</evidence>
<keyword evidence="5" id="KW-1185">Reference proteome</keyword>
<name>A0A0M8JQ57_9CHLR</name>
<evidence type="ECO:0000313" key="3">
    <source>
        <dbReference type="EMBL" id="GAP19379.1"/>
    </source>
</evidence>
<dbReference type="Gene3D" id="3.30.70.1290">
    <property type="entry name" value="Transposase IS200-like"/>
    <property type="match status" value="1"/>
</dbReference>
<accession>A0A0M8JQ57</accession>
<dbReference type="EMBL" id="DF967975">
    <property type="protein sequence ID" value="GAP19379.1"/>
    <property type="molecule type" value="Genomic_DNA"/>
</dbReference>
<sequence>MPRNILVASPYATLGDLLREQLDDGERFQVVEAQTGNEALAAASQTAFCLAVLDSDLIDFTLGSLAQILQEQQPEMQFVILEARNPGIFLDDLPPHTLLPRTLSPEETRYRILSLVDAEHALPPRAVLPADLVWLEEEGLRETRFASLLLQTTAQGLVVAQPGRCLACSAGVALAEGQEIARLLQRQWNRETRRDLARHLYLPERAQAHFLYASPIVADVLLAVLFEPGTPLTYARQQVRRLIEGLPSLPPAAQILAVEEPPDASESFLERLPEVDGEDLPLTEAEQISLAELLSDLPSPDPEEGGFAVPGWEPELPPAVLDWSPPPPPKKPDTGPLELLLGESAWEKAAEADEAAGPEVPDGQEAADGEWGMQEANPAALEPAAQVPEEDITLMVFIETLNEETPAPEAELEELVKEDLPQPEAEVEEPLTAEIPAPEAEREEPLTAEIPAPETELEEPLTAEIPAPEAELEDPLTEEVPALEAEREEPLTAEIPAPETELEEPLTEQTLMPEAEVEEPVMEDIPVLEAEVPLTEDIIVLEAEETLAEEIPQLEAEREEPLTAEIPALESTEAFPQPVLFSQTPPEEDEYGIPLPPFVFGPSAVEERPPVRPLSSLLGEAAPAAVEPPANGNLPPALAEAEQSAEAISAAPIPAEPPAENEPPAPISAASAMPTLLPWETRVPQEEITRPSESSLGFGASRILAPPVSDAIAYTCVLIPRVPHHYLAGDLSDLLQHALPRICQAFGWVLDSLNVHVDYLQWSVTVTPGVSPGNLARIVRQRTSDEMFRTFPRLLDQNLTGDFWAPGYLVVRGEQLTAPQLLRDFIQQTRRRQGYE</sequence>
<dbReference type="InterPro" id="IPR011006">
    <property type="entry name" value="CheY-like_superfamily"/>
</dbReference>
<dbReference type="Pfam" id="PF01797">
    <property type="entry name" value="Y1_Tnp"/>
    <property type="match status" value="1"/>
</dbReference>
<gene>
    <name evidence="4" type="ORF">ADN01_05970</name>
    <name evidence="3" type="ORF">LSAC_03281</name>
</gene>
<feature type="domain" description="Transposase IS200-like" evidence="2">
    <location>
        <begin position="711"/>
        <end position="826"/>
    </location>
</feature>
<dbReference type="InterPro" id="IPR036515">
    <property type="entry name" value="Transposase_17_sf"/>
</dbReference>
<feature type="region of interest" description="Disordered" evidence="1">
    <location>
        <begin position="406"/>
        <end position="520"/>
    </location>
</feature>
<organism evidence="3">
    <name type="scientific">Levilinea saccharolytica</name>
    <dbReference type="NCBI Taxonomy" id="229921"/>
    <lineage>
        <taxon>Bacteria</taxon>
        <taxon>Bacillati</taxon>
        <taxon>Chloroflexota</taxon>
        <taxon>Anaerolineae</taxon>
        <taxon>Anaerolineales</taxon>
        <taxon>Anaerolineaceae</taxon>
        <taxon>Levilinea</taxon>
    </lineage>
</organism>
<dbReference type="SUPFAM" id="SSF143422">
    <property type="entry name" value="Transposase IS200-like"/>
    <property type="match status" value="1"/>
</dbReference>
<dbReference type="Gene3D" id="3.40.50.2300">
    <property type="match status" value="1"/>
</dbReference>
<evidence type="ECO:0000259" key="2">
    <source>
        <dbReference type="Pfam" id="PF01797"/>
    </source>
</evidence>
<reference evidence="4 5" key="2">
    <citation type="submission" date="2015-07" db="EMBL/GenBank/DDBJ databases">
        <title>Genome sequence of Levilinea saccharolytica DSM 16555.</title>
        <authorList>
            <person name="Hemp J."/>
            <person name="Ward L.M."/>
            <person name="Pace L.A."/>
            <person name="Fischer W.W."/>
        </authorList>
    </citation>
    <scope>NUCLEOTIDE SEQUENCE [LARGE SCALE GENOMIC DNA]</scope>
    <source>
        <strain evidence="4 5">KIBI-1</strain>
    </source>
</reference>
<evidence type="ECO:0000313" key="5">
    <source>
        <dbReference type="Proteomes" id="UP000050501"/>
    </source>
</evidence>
<dbReference type="EMBL" id="LGCM01000026">
    <property type="protein sequence ID" value="KPL85666.1"/>
    <property type="molecule type" value="Genomic_DNA"/>
</dbReference>
<dbReference type="GO" id="GO:0006313">
    <property type="term" value="P:DNA transposition"/>
    <property type="evidence" value="ECO:0007669"/>
    <property type="project" value="InterPro"/>
</dbReference>
<feature type="region of interest" description="Disordered" evidence="1">
    <location>
        <begin position="625"/>
        <end position="647"/>
    </location>
</feature>
<dbReference type="OrthoDB" id="166601at2"/>
<evidence type="ECO:0000313" key="4">
    <source>
        <dbReference type="EMBL" id="KPL85666.1"/>
    </source>
</evidence>
<dbReference type="RefSeq" id="WP_062419662.1">
    <property type="nucleotide sequence ID" value="NZ_BBXZ01000175.1"/>
</dbReference>
<dbReference type="STRING" id="229921.ADN01_05970"/>
<dbReference type="GO" id="GO:0003677">
    <property type="term" value="F:DNA binding"/>
    <property type="evidence" value="ECO:0007669"/>
    <property type="project" value="InterPro"/>
</dbReference>
<dbReference type="Proteomes" id="UP000050501">
    <property type="component" value="Unassembled WGS sequence"/>
</dbReference>
<dbReference type="GO" id="GO:0004803">
    <property type="term" value="F:transposase activity"/>
    <property type="evidence" value="ECO:0007669"/>
    <property type="project" value="InterPro"/>
</dbReference>
<proteinExistence type="predicted"/>
<dbReference type="PATRIC" id="fig|229921.5.peg.2883"/>
<reference evidence="3" key="1">
    <citation type="journal article" date="2015" name="Genome Announc.">
        <title>Draft Genome Sequences of Anaerolinea thermolimosa IMO-1, Bellilinea caldifistulae GOMI-1, Leptolinea tardivitalis YMTK-2, Levilinea saccharolytica KIBI-1, Longilinea arvoryzae KOME-1, Previously Described as Members of the Class Anaerolineae (Chloroflexi).</title>
        <authorList>
            <person name="Matsuura N."/>
            <person name="Tourlousse M.D."/>
            <person name="Ohashi A."/>
            <person name="Hugenholtz P."/>
            <person name="Sekiguchi Y."/>
        </authorList>
    </citation>
    <scope>NUCLEOTIDE SEQUENCE</scope>
    <source>
        <strain evidence="3">KIBI-1</strain>
    </source>
</reference>
<dbReference type="InterPro" id="IPR002686">
    <property type="entry name" value="Transposase_17"/>
</dbReference>
<dbReference type="SUPFAM" id="SSF52172">
    <property type="entry name" value="CheY-like"/>
    <property type="match status" value="1"/>
</dbReference>
<dbReference type="AlphaFoldDB" id="A0A0M8JQ57"/>
<protein>
    <submittedName>
        <fullName evidence="3">Transposase</fullName>
    </submittedName>
</protein>